<dbReference type="Gene3D" id="2.60.40.10">
    <property type="entry name" value="Immunoglobulins"/>
    <property type="match status" value="5"/>
</dbReference>
<dbReference type="InterPro" id="IPR003529">
    <property type="entry name" value="Hematopoietin_rcpt_Gp130_CS"/>
</dbReference>
<dbReference type="InterPro" id="IPR036116">
    <property type="entry name" value="FN3_sf"/>
</dbReference>
<reference evidence="15" key="1">
    <citation type="journal article" date="2022" name="bioRxiv">
        <title>Sequencing and chromosome-scale assembly of the giantPleurodeles waltlgenome.</title>
        <authorList>
            <person name="Brown T."/>
            <person name="Elewa A."/>
            <person name="Iarovenko S."/>
            <person name="Subramanian E."/>
            <person name="Araus A.J."/>
            <person name="Petzold A."/>
            <person name="Susuki M."/>
            <person name="Suzuki K.-i.T."/>
            <person name="Hayashi T."/>
            <person name="Toyoda A."/>
            <person name="Oliveira C."/>
            <person name="Osipova E."/>
            <person name="Leigh N.D."/>
            <person name="Simon A."/>
            <person name="Yun M.H."/>
        </authorList>
    </citation>
    <scope>NUCLEOTIDE SEQUENCE</scope>
    <source>
        <strain evidence="15">20211129_DDA</strain>
        <tissue evidence="15">Liver</tissue>
    </source>
</reference>
<evidence type="ECO:0000256" key="6">
    <source>
        <dbReference type="ARBA" id="ARBA00022729"/>
    </source>
</evidence>
<feature type="transmembrane region" description="Helical" evidence="13">
    <location>
        <begin position="602"/>
        <end position="624"/>
    </location>
</feature>
<comment type="similarity">
    <text evidence="2">Belongs to the type I cytokine receptor family. Type 2 subfamily.</text>
</comment>
<dbReference type="SMART" id="SM00060">
    <property type="entry name" value="FN3"/>
    <property type="match status" value="2"/>
</dbReference>
<protein>
    <recommendedName>
        <fullName evidence="14">Fibronectin type-III domain-containing protein</fullName>
    </recommendedName>
</protein>
<keyword evidence="11" id="KW-0675">Receptor</keyword>
<dbReference type="InterPro" id="IPR013783">
    <property type="entry name" value="Ig-like_fold"/>
</dbReference>
<dbReference type="InterPro" id="IPR050379">
    <property type="entry name" value="Type-I_Cytokine_Rcpt"/>
</dbReference>
<keyword evidence="3" id="KW-1003">Cell membrane</keyword>
<comment type="subcellular location">
    <subcellularLocation>
        <location evidence="1">Cell membrane</location>
        <topology evidence="1">Single-pass type I membrane protein</topology>
    </subcellularLocation>
</comment>
<evidence type="ECO:0000256" key="7">
    <source>
        <dbReference type="ARBA" id="ARBA00022737"/>
    </source>
</evidence>
<evidence type="ECO:0000256" key="2">
    <source>
        <dbReference type="ARBA" id="ARBA00008921"/>
    </source>
</evidence>
<sequence>MDDGALVGFASKDFQCSARFTAKAKLLAKCSRQGKAIQGTHDRRKPKPGIFCDADMCRRAAGMTRCLMLLTVVLFPTDLQACEENDGAGEGDNECQHRSTDFEIGGPTNLSCYLAPDHHIAVCTWKDAASPTRATYRLYYSESDNPRHTDSFSAGSSMRCSIEKEHIFVKTFITVWVESCMSGCCYSSDNITLRLNESVRYEAPTNLSVSKLNGTLTMTWERRKHHFFLKRARYREDGGVRWTEVDCMSQDINELETCRIRFEKNFPFEIQVKHKRADIKNLWSEWSKSVKIPAEIVVGPELNYTVGNPSQSGHRKLDLHWKEAEREEGDVEYTISVKMVACPCEENIWELRGTSLSVNISETSYNVSIFARNRAGSSPMNFYIIESHQETGPPFRDISLSGTDTVQVLWWEPKKKSSSYCVEWHPVSEENIQHLCSIKKFEVKNFTHKGRVDPTTCYRIAVYQYHTPPSTWNMNEEGKKIWKTLGSTYYYKPSQKDVPRNVSVTGIREHSAIVIWDNVLIGECHGVLQKYNITIYPSQSKDSSKGEVAMISRTVHNFSNLSAGIEYTVEIKGETEFGEETGIAQISFRTLKPDEAAAAWKLPVICIGILLGVFTTGGLCFIAVKRFKKILCPEVPTPVGSVAVKFSQDEMRQVCDHKELLYPTRSSAGETVVGPLIVVPNRISEVSFGDGHLVDSEGSYTAASKEGEMGKGENLVNTGLVSESLAEPEDLLSRYKTQQVVQGSRPISLCETDPDADDLPFSYQRQMVLASGEEFQEGDEELVDLISVRAEANIDEQTILHLLDIKGLFIAGSDNFKPENKLNEQKNLSEFEQVEPAV</sequence>
<comment type="caution">
    <text evidence="15">The sequence shown here is derived from an EMBL/GenBank/DDBJ whole genome shotgun (WGS) entry which is preliminary data.</text>
</comment>
<keyword evidence="4" id="KW-0597">Phosphoprotein</keyword>
<accession>A0AAV7LD10</accession>
<dbReference type="PROSITE" id="PS01353">
    <property type="entry name" value="HEMATOPO_REC_L_F2"/>
    <property type="match status" value="1"/>
</dbReference>
<keyword evidence="12" id="KW-0325">Glycoprotein</keyword>
<evidence type="ECO:0000313" key="15">
    <source>
        <dbReference type="EMBL" id="KAJ1085505.1"/>
    </source>
</evidence>
<dbReference type="GO" id="GO:0004896">
    <property type="term" value="F:cytokine receptor activity"/>
    <property type="evidence" value="ECO:0007669"/>
    <property type="project" value="InterPro"/>
</dbReference>
<dbReference type="Proteomes" id="UP001066276">
    <property type="component" value="Chromosome 12"/>
</dbReference>
<dbReference type="SUPFAM" id="SSF49265">
    <property type="entry name" value="Fibronectin type III"/>
    <property type="match status" value="4"/>
</dbReference>
<evidence type="ECO:0000256" key="13">
    <source>
        <dbReference type="SAM" id="Phobius"/>
    </source>
</evidence>
<dbReference type="Pfam" id="PF00041">
    <property type="entry name" value="fn3"/>
    <property type="match status" value="1"/>
</dbReference>
<keyword evidence="10" id="KW-1015">Disulfide bond</keyword>
<gene>
    <name evidence="15" type="ORF">NDU88_005637</name>
</gene>
<evidence type="ECO:0000256" key="1">
    <source>
        <dbReference type="ARBA" id="ARBA00004251"/>
    </source>
</evidence>
<keyword evidence="5 13" id="KW-0812">Transmembrane</keyword>
<name>A0AAV7LD10_PLEWA</name>
<evidence type="ECO:0000313" key="16">
    <source>
        <dbReference type="Proteomes" id="UP001066276"/>
    </source>
</evidence>
<dbReference type="AlphaFoldDB" id="A0AAV7LD10"/>
<keyword evidence="9 13" id="KW-0472">Membrane</keyword>
<dbReference type="CDD" id="cd00063">
    <property type="entry name" value="FN3"/>
    <property type="match status" value="1"/>
</dbReference>
<keyword evidence="16" id="KW-1185">Reference proteome</keyword>
<organism evidence="15 16">
    <name type="scientific">Pleurodeles waltl</name>
    <name type="common">Iberian ribbed newt</name>
    <dbReference type="NCBI Taxonomy" id="8319"/>
    <lineage>
        <taxon>Eukaryota</taxon>
        <taxon>Metazoa</taxon>
        <taxon>Chordata</taxon>
        <taxon>Craniata</taxon>
        <taxon>Vertebrata</taxon>
        <taxon>Euteleostomi</taxon>
        <taxon>Amphibia</taxon>
        <taxon>Batrachia</taxon>
        <taxon>Caudata</taxon>
        <taxon>Salamandroidea</taxon>
        <taxon>Salamandridae</taxon>
        <taxon>Pleurodelinae</taxon>
        <taxon>Pleurodeles</taxon>
    </lineage>
</organism>
<evidence type="ECO:0000256" key="5">
    <source>
        <dbReference type="ARBA" id="ARBA00022692"/>
    </source>
</evidence>
<evidence type="ECO:0000256" key="11">
    <source>
        <dbReference type="ARBA" id="ARBA00023170"/>
    </source>
</evidence>
<dbReference type="EMBL" id="JANPWB010000016">
    <property type="protein sequence ID" value="KAJ1085505.1"/>
    <property type="molecule type" value="Genomic_DNA"/>
</dbReference>
<evidence type="ECO:0000256" key="8">
    <source>
        <dbReference type="ARBA" id="ARBA00022989"/>
    </source>
</evidence>
<dbReference type="PROSITE" id="PS50853">
    <property type="entry name" value="FN3"/>
    <property type="match status" value="1"/>
</dbReference>
<dbReference type="PANTHER" id="PTHR23036:SF194">
    <property type="entry name" value="FIBRONECTIN TYPE-III DOMAIN-CONTAINING PROTEIN"/>
    <property type="match status" value="1"/>
</dbReference>
<keyword evidence="6" id="KW-0732">Signal</keyword>
<dbReference type="InterPro" id="IPR003961">
    <property type="entry name" value="FN3_dom"/>
</dbReference>
<dbReference type="GO" id="GO:0019955">
    <property type="term" value="F:cytokine binding"/>
    <property type="evidence" value="ECO:0007669"/>
    <property type="project" value="TreeGrafter"/>
</dbReference>
<keyword evidence="7" id="KW-0677">Repeat</keyword>
<dbReference type="GO" id="GO:0009897">
    <property type="term" value="C:external side of plasma membrane"/>
    <property type="evidence" value="ECO:0007669"/>
    <property type="project" value="TreeGrafter"/>
</dbReference>
<proteinExistence type="inferred from homology"/>
<evidence type="ECO:0000256" key="12">
    <source>
        <dbReference type="ARBA" id="ARBA00023180"/>
    </source>
</evidence>
<keyword evidence="8 13" id="KW-1133">Transmembrane helix</keyword>
<evidence type="ECO:0000256" key="4">
    <source>
        <dbReference type="ARBA" id="ARBA00022553"/>
    </source>
</evidence>
<dbReference type="PANTHER" id="PTHR23036">
    <property type="entry name" value="CYTOKINE RECEPTOR"/>
    <property type="match status" value="1"/>
</dbReference>
<dbReference type="GO" id="GO:0043235">
    <property type="term" value="C:receptor complex"/>
    <property type="evidence" value="ECO:0007669"/>
    <property type="project" value="TreeGrafter"/>
</dbReference>
<evidence type="ECO:0000256" key="9">
    <source>
        <dbReference type="ARBA" id="ARBA00023136"/>
    </source>
</evidence>
<evidence type="ECO:0000256" key="3">
    <source>
        <dbReference type="ARBA" id="ARBA00022475"/>
    </source>
</evidence>
<evidence type="ECO:0000256" key="10">
    <source>
        <dbReference type="ARBA" id="ARBA00023157"/>
    </source>
</evidence>
<evidence type="ECO:0000259" key="14">
    <source>
        <dbReference type="PROSITE" id="PS50853"/>
    </source>
</evidence>
<feature type="domain" description="Fibronectin type-III" evidence="14">
    <location>
        <begin position="498"/>
        <end position="594"/>
    </location>
</feature>